<keyword evidence="2" id="KW-0805">Transcription regulation</keyword>
<dbReference type="GO" id="GO:0016593">
    <property type="term" value="C:Cdc73/Paf1 complex"/>
    <property type="evidence" value="ECO:0007669"/>
    <property type="project" value="TreeGrafter"/>
</dbReference>
<reference evidence="7" key="1">
    <citation type="submission" date="2020-03" db="EMBL/GenBank/DDBJ databases">
        <authorList>
            <person name="Weist P."/>
        </authorList>
    </citation>
    <scope>NUCLEOTIDE SEQUENCE</scope>
</reference>
<comment type="subcellular location">
    <subcellularLocation>
        <location evidence="1">Nucleus</location>
    </subcellularLocation>
</comment>
<dbReference type="PANTHER" id="PTHR13115">
    <property type="entry name" value="RNA POLYMERASE-ASSOCIATED PROTEIN RTF1 HOMOLOG"/>
    <property type="match status" value="1"/>
</dbReference>
<dbReference type="EMBL" id="CADEAL010003980">
    <property type="protein sequence ID" value="CAB1448472.1"/>
    <property type="molecule type" value="Genomic_DNA"/>
</dbReference>
<dbReference type="Pfam" id="PF03126">
    <property type="entry name" value="Plus-3"/>
    <property type="match status" value="1"/>
</dbReference>
<dbReference type="SMART" id="SM00719">
    <property type="entry name" value="Plus3"/>
    <property type="match status" value="1"/>
</dbReference>
<evidence type="ECO:0000313" key="7">
    <source>
        <dbReference type="EMBL" id="CAB1448472.1"/>
    </source>
</evidence>
<feature type="domain" description="Plus3" evidence="6">
    <location>
        <begin position="41"/>
        <end position="142"/>
    </location>
</feature>
<name>A0A9N7VFQ4_PLEPL</name>
<evidence type="ECO:0000256" key="5">
    <source>
        <dbReference type="SAM" id="MobiDB-lite"/>
    </source>
</evidence>
<accession>A0A9N7VFQ4</accession>
<dbReference type="Proteomes" id="UP001153269">
    <property type="component" value="Unassembled WGS sequence"/>
</dbReference>
<dbReference type="SUPFAM" id="SSF159042">
    <property type="entry name" value="Plus3-like"/>
    <property type="match status" value="1"/>
</dbReference>
<evidence type="ECO:0000256" key="1">
    <source>
        <dbReference type="ARBA" id="ARBA00004123"/>
    </source>
</evidence>
<evidence type="ECO:0000259" key="6">
    <source>
        <dbReference type="PROSITE" id="PS51360"/>
    </source>
</evidence>
<evidence type="ECO:0000256" key="4">
    <source>
        <dbReference type="ARBA" id="ARBA00023242"/>
    </source>
</evidence>
<dbReference type="PROSITE" id="PS51360">
    <property type="entry name" value="PLUS3"/>
    <property type="match status" value="1"/>
</dbReference>
<evidence type="ECO:0000256" key="3">
    <source>
        <dbReference type="ARBA" id="ARBA00023163"/>
    </source>
</evidence>
<organism evidence="7 8">
    <name type="scientific">Pleuronectes platessa</name>
    <name type="common">European plaice</name>
    <dbReference type="NCBI Taxonomy" id="8262"/>
    <lineage>
        <taxon>Eukaryota</taxon>
        <taxon>Metazoa</taxon>
        <taxon>Chordata</taxon>
        <taxon>Craniata</taxon>
        <taxon>Vertebrata</taxon>
        <taxon>Euteleostomi</taxon>
        <taxon>Actinopterygii</taxon>
        <taxon>Neopterygii</taxon>
        <taxon>Teleostei</taxon>
        <taxon>Neoteleostei</taxon>
        <taxon>Acanthomorphata</taxon>
        <taxon>Carangaria</taxon>
        <taxon>Pleuronectiformes</taxon>
        <taxon>Pleuronectoidei</taxon>
        <taxon>Pleuronectidae</taxon>
        <taxon>Pleuronectes</taxon>
    </lineage>
</organism>
<keyword evidence="4" id="KW-0539">Nucleus</keyword>
<evidence type="ECO:0000313" key="8">
    <source>
        <dbReference type="Proteomes" id="UP001153269"/>
    </source>
</evidence>
<dbReference type="GO" id="GO:0003677">
    <property type="term" value="F:DNA binding"/>
    <property type="evidence" value="ECO:0007669"/>
    <property type="project" value="InterPro"/>
</dbReference>
<keyword evidence="3" id="KW-0804">Transcription</keyword>
<dbReference type="GO" id="GO:1990269">
    <property type="term" value="F:RNA polymerase II C-terminal domain phosphoserine binding"/>
    <property type="evidence" value="ECO:0007669"/>
    <property type="project" value="TreeGrafter"/>
</dbReference>
<evidence type="ECO:0000256" key="2">
    <source>
        <dbReference type="ARBA" id="ARBA00023015"/>
    </source>
</evidence>
<sequence length="142" mass="16090">MLLQPVDKWSAAASGRSAGTKWKMQVEQDKGPGEKKACGEVNQPEDLRRICLSNTMLVKWSHMPYFATTVTGCFVRAVFEDSILDPPHCVAEIVSVMKAKKNYQMGSKWIDLLLKLRHAGEDKIVTLWSISNLEFKKSEFEQ</sequence>
<feature type="region of interest" description="Disordered" evidence="5">
    <location>
        <begin position="20"/>
        <end position="39"/>
    </location>
</feature>
<dbReference type="AlphaFoldDB" id="A0A9N7VFQ4"/>
<comment type="caution">
    <text evidence="7">The sequence shown here is derived from an EMBL/GenBank/DDBJ whole genome shotgun (WGS) entry which is preliminary data.</text>
</comment>
<proteinExistence type="predicted"/>
<dbReference type="Gene3D" id="3.90.70.200">
    <property type="entry name" value="Plus-3 domain"/>
    <property type="match status" value="1"/>
</dbReference>
<dbReference type="InterPro" id="IPR036128">
    <property type="entry name" value="Plus3-like_sf"/>
</dbReference>
<dbReference type="InterPro" id="IPR004343">
    <property type="entry name" value="Plus-3_dom"/>
</dbReference>
<protein>
    <recommendedName>
        <fullName evidence="6">Plus3 domain-containing protein</fullName>
    </recommendedName>
</protein>
<feature type="compositionally biased region" description="Basic and acidic residues" evidence="5">
    <location>
        <begin position="24"/>
        <end position="38"/>
    </location>
</feature>
<dbReference type="PANTHER" id="PTHR13115:SF8">
    <property type="entry name" value="RNA POLYMERASE-ASSOCIATED PROTEIN RTF1 HOMOLOG"/>
    <property type="match status" value="1"/>
</dbReference>
<gene>
    <name evidence="7" type="ORF">PLEPLA_LOCUS36124</name>
</gene>
<keyword evidence="8" id="KW-1185">Reference proteome</keyword>